<keyword evidence="13" id="KW-0804">Transcription</keyword>
<protein>
    <recommendedName>
        <fullName evidence="3">methylated-DNA--[protein]-cysteine S-methyltransferase</fullName>
        <ecNumber evidence="3">2.1.1.63</ecNumber>
    </recommendedName>
</protein>
<dbReference type="InterPro" id="IPR036631">
    <property type="entry name" value="MGMT_N_sf"/>
</dbReference>
<reference evidence="20 22" key="2">
    <citation type="submission" date="2023-02" db="EMBL/GenBank/DDBJ databases">
        <title>Population genomics of bacteria associated with diatom.</title>
        <authorList>
            <person name="Xie J."/>
            <person name="Wang H."/>
        </authorList>
    </citation>
    <scope>NUCLEOTIDE SEQUENCE [LARGE SCALE GENOMIC DNA]</scope>
    <source>
        <strain evidence="20 22">PT47_8</strain>
    </source>
</reference>
<dbReference type="GO" id="GO:0043565">
    <property type="term" value="F:sequence-specific DNA binding"/>
    <property type="evidence" value="ECO:0007669"/>
    <property type="project" value="InterPro"/>
</dbReference>
<dbReference type="Pfam" id="PF02805">
    <property type="entry name" value="Ada_Zn_binding"/>
    <property type="match status" value="1"/>
</dbReference>
<dbReference type="PROSITE" id="PS01124">
    <property type="entry name" value="HTH_ARAC_FAMILY_2"/>
    <property type="match status" value="1"/>
</dbReference>
<dbReference type="RefSeq" id="WP_065271649.1">
    <property type="nucleotide sequence ID" value="NZ_CP015124.1"/>
</dbReference>
<keyword evidence="7 17" id="KW-0479">Metal-binding</keyword>
<evidence type="ECO:0000256" key="12">
    <source>
        <dbReference type="ARBA" id="ARBA00023159"/>
    </source>
</evidence>
<keyword evidence="4" id="KW-0597">Phosphoprotein</keyword>
<keyword evidence="14" id="KW-0234">DNA repair</keyword>
<evidence type="ECO:0000256" key="1">
    <source>
        <dbReference type="ARBA" id="ARBA00001286"/>
    </source>
</evidence>
<dbReference type="InterPro" id="IPR035451">
    <property type="entry name" value="Ada-like_dom_sf"/>
</dbReference>
<dbReference type="EMBL" id="JARCJK010000010">
    <property type="protein sequence ID" value="MDE4167499.1"/>
    <property type="molecule type" value="Genomic_DNA"/>
</dbReference>
<evidence type="ECO:0000256" key="17">
    <source>
        <dbReference type="PIRSR" id="PIRSR000409-3"/>
    </source>
</evidence>
<comment type="similarity">
    <text evidence="2">Belongs to the MGMT family.</text>
</comment>
<evidence type="ECO:0000313" key="19">
    <source>
        <dbReference type="EMBL" id="ANP36715.1"/>
    </source>
</evidence>
<keyword evidence="11" id="KW-0238">DNA-binding</keyword>
<dbReference type="EMBL" id="CP015124">
    <property type="protein sequence ID" value="ANP36715.1"/>
    <property type="molecule type" value="Genomic_DNA"/>
</dbReference>
<feature type="domain" description="HTH araC/xylS-type" evidence="18">
    <location>
        <begin position="107"/>
        <end position="181"/>
    </location>
</feature>
<evidence type="ECO:0000256" key="6">
    <source>
        <dbReference type="ARBA" id="ARBA00022679"/>
    </source>
</evidence>
<dbReference type="GO" id="GO:0032259">
    <property type="term" value="P:methylation"/>
    <property type="evidence" value="ECO:0007669"/>
    <property type="project" value="UniProtKB-KW"/>
</dbReference>
<dbReference type="InterPro" id="IPR018060">
    <property type="entry name" value="HTH_AraC"/>
</dbReference>
<dbReference type="PANTHER" id="PTHR10815">
    <property type="entry name" value="METHYLATED-DNA--PROTEIN-CYSTEINE METHYLTRANSFERASE"/>
    <property type="match status" value="1"/>
</dbReference>
<organism evidence="19 21">
    <name type="scientific">Phaeobacter gallaeciensis</name>
    <dbReference type="NCBI Taxonomy" id="60890"/>
    <lineage>
        <taxon>Bacteria</taxon>
        <taxon>Pseudomonadati</taxon>
        <taxon>Pseudomonadota</taxon>
        <taxon>Alphaproteobacteria</taxon>
        <taxon>Rhodobacterales</taxon>
        <taxon>Roseobacteraceae</taxon>
        <taxon>Phaeobacter</taxon>
    </lineage>
</organism>
<evidence type="ECO:0000256" key="3">
    <source>
        <dbReference type="ARBA" id="ARBA00011918"/>
    </source>
</evidence>
<reference evidence="19 21" key="1">
    <citation type="submission" date="2016-04" db="EMBL/GenBank/DDBJ databases">
        <authorList>
            <person name="Evans L.H."/>
            <person name="Alamgir A."/>
            <person name="Owens N."/>
            <person name="Weber N.D."/>
            <person name="Virtaneva K."/>
            <person name="Barbian K."/>
            <person name="Babar A."/>
            <person name="Rosenke K."/>
        </authorList>
    </citation>
    <scope>NUCLEOTIDE SEQUENCE [LARGE SCALE GENOMIC DNA]</scope>
    <source>
        <strain evidence="19 21">JL2886</strain>
    </source>
</reference>
<dbReference type="Gene3D" id="1.10.10.60">
    <property type="entry name" value="Homeodomain-like"/>
    <property type="match status" value="1"/>
</dbReference>
<proteinExistence type="inferred from homology"/>
<feature type="binding site" evidence="17">
    <location>
        <position position="68"/>
    </location>
    <ligand>
        <name>Zn(2+)</name>
        <dbReference type="ChEBI" id="CHEBI:29105"/>
    </ligand>
</feature>
<evidence type="ECO:0000256" key="16">
    <source>
        <dbReference type="PIRSR" id="PIRSR000409-1"/>
    </source>
</evidence>
<dbReference type="AlphaFoldDB" id="A0A1B0ZRB6"/>
<dbReference type="Pfam" id="PF12833">
    <property type="entry name" value="HTH_18"/>
    <property type="match status" value="1"/>
</dbReference>
<dbReference type="GO" id="GO:0003908">
    <property type="term" value="F:methylated-DNA-[protein]-cysteine S-methyltransferase activity"/>
    <property type="evidence" value="ECO:0007669"/>
    <property type="project" value="UniProtKB-EC"/>
</dbReference>
<keyword evidence="21" id="KW-1185">Reference proteome</keyword>
<keyword evidence="12" id="KW-0010">Activator</keyword>
<feature type="active site" description="Nucleophile; methyl group acceptor from either O6-methylguanine or O4-methylthymine" evidence="16">
    <location>
        <position position="318"/>
    </location>
</feature>
<dbReference type="SUPFAM" id="SSF53155">
    <property type="entry name" value="Methylated DNA-protein cysteine methyltransferase domain"/>
    <property type="match status" value="1"/>
</dbReference>
<feature type="binding site" evidence="17">
    <location>
        <position position="41"/>
    </location>
    <ligand>
        <name>Zn(2+)</name>
        <dbReference type="ChEBI" id="CHEBI:29105"/>
    </ligand>
</feature>
<dbReference type="PIRSF" id="PIRSF000409">
    <property type="entry name" value="Ada"/>
    <property type="match status" value="1"/>
</dbReference>
<dbReference type="SMART" id="SM00342">
    <property type="entry name" value="HTH_ARAC"/>
    <property type="match status" value="1"/>
</dbReference>
<evidence type="ECO:0000256" key="2">
    <source>
        <dbReference type="ARBA" id="ARBA00008711"/>
    </source>
</evidence>
<dbReference type="Gene3D" id="3.40.10.10">
    <property type="entry name" value="DNA Methylphosphotriester Repair Domain"/>
    <property type="match status" value="1"/>
</dbReference>
<dbReference type="Gene3D" id="3.30.160.70">
    <property type="entry name" value="Methylated DNA-protein cysteine methyltransferase domain"/>
    <property type="match status" value="1"/>
</dbReference>
<dbReference type="CDD" id="cd06445">
    <property type="entry name" value="ATase"/>
    <property type="match status" value="1"/>
</dbReference>
<feature type="binding site" evidence="17">
    <location>
        <position position="37"/>
    </location>
    <ligand>
        <name>Zn(2+)</name>
        <dbReference type="ChEBI" id="CHEBI:29105"/>
    </ligand>
</feature>
<evidence type="ECO:0000313" key="21">
    <source>
        <dbReference type="Proteomes" id="UP000092565"/>
    </source>
</evidence>
<evidence type="ECO:0000256" key="11">
    <source>
        <dbReference type="ARBA" id="ARBA00023125"/>
    </source>
</evidence>
<dbReference type="InterPro" id="IPR016221">
    <property type="entry name" value="Bifunct_regulatory_prot_Ada"/>
</dbReference>
<comment type="cofactor">
    <cofactor evidence="17">
        <name>Zn(2+)</name>
        <dbReference type="ChEBI" id="CHEBI:29105"/>
    </cofactor>
    <text evidence="17">Binds 1 zinc ion per subunit.</text>
</comment>
<dbReference type="PANTHER" id="PTHR10815:SF5">
    <property type="entry name" value="METHYLATED-DNA--PROTEIN-CYSTEINE METHYLTRANSFERASE"/>
    <property type="match status" value="1"/>
</dbReference>
<dbReference type="Pfam" id="PF01035">
    <property type="entry name" value="DNA_binding_1"/>
    <property type="match status" value="1"/>
</dbReference>
<dbReference type="NCBIfam" id="TIGR00589">
    <property type="entry name" value="ogt"/>
    <property type="match status" value="1"/>
</dbReference>
<evidence type="ECO:0000256" key="14">
    <source>
        <dbReference type="ARBA" id="ARBA00023204"/>
    </source>
</evidence>
<gene>
    <name evidence="19" type="primary">ada</name>
    <name evidence="19" type="ORF">JL2886_01807</name>
    <name evidence="20" type="ORF">PXK24_17510</name>
</gene>
<keyword evidence="6 19" id="KW-0808">Transferase</keyword>
<evidence type="ECO:0000256" key="8">
    <source>
        <dbReference type="ARBA" id="ARBA00022763"/>
    </source>
</evidence>
<accession>A0A1B0ZRB6</accession>
<dbReference type="InterPro" id="IPR036217">
    <property type="entry name" value="MethylDNA_cys_MeTrfase_DNAb"/>
</dbReference>
<dbReference type="InterPro" id="IPR036388">
    <property type="entry name" value="WH-like_DNA-bd_sf"/>
</dbReference>
<keyword evidence="8" id="KW-0227">DNA damage</keyword>
<dbReference type="InterPro" id="IPR001497">
    <property type="entry name" value="MethylDNA_cys_MeTrfase_AS"/>
</dbReference>
<dbReference type="Proteomes" id="UP000092565">
    <property type="component" value="Chromosome"/>
</dbReference>
<dbReference type="SUPFAM" id="SSF46689">
    <property type="entry name" value="Homeodomain-like"/>
    <property type="match status" value="1"/>
</dbReference>
<sequence length="360" mass="39724">MMFDLPDSETLYAALLARDETYEGRAYVGVTSTGIFCRLSCPARKPKRENCQFHATPGACIEAGFRPCKRCTPLAAAAGEDPMVQQLLAALEKRPAYRWREADVARMGFDPSTVRRSFRRHFGMTFLEMARQRRLREGFTTLKAGEPVIAAQIEAGFESPSAFRAAFARLTGLAPGSFRQDALLLADWIDTPLGAMIAVSCPHRLHLLEFADRKALPREMARLQSSQPGGIGFGRPAPTQQVAEELQRYFSGDSARFETPIALHGSAFHREVWDYLRAIPAGETRSYSQIAQELGRPSSSRAVARANGSNQLALVVPCHRVLSADGNLTGYGGGLWRKQRLIEIEADLAKRARPQAVSTQ</sequence>
<evidence type="ECO:0000256" key="15">
    <source>
        <dbReference type="ARBA" id="ARBA00049348"/>
    </source>
</evidence>
<evidence type="ECO:0000256" key="9">
    <source>
        <dbReference type="ARBA" id="ARBA00022833"/>
    </source>
</evidence>
<dbReference type="PATRIC" id="fig|60890.4.peg.1764"/>
<dbReference type="EC" id="2.1.1.63" evidence="3"/>
<keyword evidence="5 19" id="KW-0489">Methyltransferase</keyword>
<dbReference type="GO" id="GO:0008270">
    <property type="term" value="F:zinc ion binding"/>
    <property type="evidence" value="ECO:0007669"/>
    <property type="project" value="InterPro"/>
</dbReference>
<feature type="binding site" evidence="17">
    <location>
        <position position="71"/>
    </location>
    <ligand>
        <name>Zn(2+)</name>
        <dbReference type="ChEBI" id="CHEBI:29105"/>
    </ligand>
</feature>
<evidence type="ECO:0000259" key="18">
    <source>
        <dbReference type="PROSITE" id="PS01124"/>
    </source>
</evidence>
<feature type="active site" description="Nucleophile; methyl group acceptor from methylphosphotriester" evidence="16">
    <location>
        <position position="37"/>
    </location>
</feature>
<evidence type="ECO:0000256" key="7">
    <source>
        <dbReference type="ARBA" id="ARBA00022723"/>
    </source>
</evidence>
<evidence type="ECO:0000256" key="5">
    <source>
        <dbReference type="ARBA" id="ARBA00022603"/>
    </source>
</evidence>
<dbReference type="SUPFAM" id="SSF46767">
    <property type="entry name" value="Methylated DNA-protein cysteine methyltransferase, C-terminal domain"/>
    <property type="match status" value="1"/>
</dbReference>
<dbReference type="SUPFAM" id="SSF57884">
    <property type="entry name" value="Ada DNA repair protein, N-terminal domain (N-Ada 10)"/>
    <property type="match status" value="1"/>
</dbReference>
<evidence type="ECO:0000313" key="22">
    <source>
        <dbReference type="Proteomes" id="UP001218364"/>
    </source>
</evidence>
<evidence type="ECO:0000256" key="13">
    <source>
        <dbReference type="ARBA" id="ARBA00023163"/>
    </source>
</evidence>
<comment type="catalytic activity">
    <reaction evidence="1">
        <text>a 4-O-methyl-thymidine in DNA + L-cysteinyl-[protein] = a thymidine in DNA + S-methyl-L-cysteinyl-[protein]</text>
        <dbReference type="Rhea" id="RHEA:53428"/>
        <dbReference type="Rhea" id="RHEA-COMP:10131"/>
        <dbReference type="Rhea" id="RHEA-COMP:10132"/>
        <dbReference type="Rhea" id="RHEA-COMP:13555"/>
        <dbReference type="Rhea" id="RHEA-COMP:13556"/>
        <dbReference type="ChEBI" id="CHEBI:29950"/>
        <dbReference type="ChEBI" id="CHEBI:82612"/>
        <dbReference type="ChEBI" id="CHEBI:137386"/>
        <dbReference type="ChEBI" id="CHEBI:137387"/>
        <dbReference type="EC" id="2.1.1.63"/>
    </reaction>
</comment>
<dbReference type="PROSITE" id="PS00374">
    <property type="entry name" value="MGMT"/>
    <property type="match status" value="1"/>
</dbReference>
<name>A0A1B0ZRB6_9RHOB</name>
<dbReference type="OrthoDB" id="9802228at2"/>
<evidence type="ECO:0000256" key="4">
    <source>
        <dbReference type="ARBA" id="ARBA00022553"/>
    </source>
</evidence>
<dbReference type="InterPro" id="IPR014048">
    <property type="entry name" value="MethylDNA_cys_MeTrfase_DNA-bd"/>
</dbReference>
<keyword evidence="10" id="KW-0805">Transcription regulation</keyword>
<dbReference type="GO" id="GO:0006281">
    <property type="term" value="P:DNA repair"/>
    <property type="evidence" value="ECO:0007669"/>
    <property type="project" value="UniProtKB-KW"/>
</dbReference>
<keyword evidence="9 17" id="KW-0862">Zinc</keyword>
<evidence type="ECO:0000256" key="10">
    <source>
        <dbReference type="ARBA" id="ARBA00023015"/>
    </source>
</evidence>
<evidence type="ECO:0000313" key="20">
    <source>
        <dbReference type="EMBL" id="MDE4167499.1"/>
    </source>
</evidence>
<comment type="catalytic activity">
    <reaction evidence="15">
        <text>a 6-O-methyl-2'-deoxyguanosine in DNA + L-cysteinyl-[protein] = S-methyl-L-cysteinyl-[protein] + a 2'-deoxyguanosine in DNA</text>
        <dbReference type="Rhea" id="RHEA:24000"/>
        <dbReference type="Rhea" id="RHEA-COMP:10131"/>
        <dbReference type="Rhea" id="RHEA-COMP:10132"/>
        <dbReference type="Rhea" id="RHEA-COMP:11367"/>
        <dbReference type="Rhea" id="RHEA-COMP:11368"/>
        <dbReference type="ChEBI" id="CHEBI:29950"/>
        <dbReference type="ChEBI" id="CHEBI:82612"/>
        <dbReference type="ChEBI" id="CHEBI:85445"/>
        <dbReference type="ChEBI" id="CHEBI:85448"/>
        <dbReference type="EC" id="2.1.1.63"/>
    </reaction>
</comment>
<dbReference type="Proteomes" id="UP001218364">
    <property type="component" value="Unassembled WGS sequence"/>
</dbReference>
<dbReference type="FunFam" id="3.30.160.70:FF:000001">
    <property type="entry name" value="Methylated-DNA--protein-cysteine methyltransferase"/>
    <property type="match status" value="1"/>
</dbReference>
<dbReference type="Gene3D" id="1.10.10.10">
    <property type="entry name" value="Winged helix-like DNA-binding domain superfamily/Winged helix DNA-binding domain"/>
    <property type="match status" value="1"/>
</dbReference>
<dbReference type="FunFam" id="1.10.10.10:FF:000214">
    <property type="entry name" value="Methylated-DNA--protein-cysteine methyltransferase"/>
    <property type="match status" value="1"/>
</dbReference>
<dbReference type="InterPro" id="IPR009057">
    <property type="entry name" value="Homeodomain-like_sf"/>
</dbReference>
<dbReference type="GO" id="GO:0003700">
    <property type="term" value="F:DNA-binding transcription factor activity"/>
    <property type="evidence" value="ECO:0007669"/>
    <property type="project" value="InterPro"/>
</dbReference>
<dbReference type="InterPro" id="IPR004026">
    <property type="entry name" value="Ada_DNA_repair_Zn-bd"/>
</dbReference>